<reference evidence="1 2" key="1">
    <citation type="submission" date="2009-01" db="EMBL/GenBank/DDBJ databases">
        <title>Complete sequence of Geobacter sp. FRC-32.</title>
        <authorList>
            <consortium name="US DOE Joint Genome Institute"/>
            <person name="Lucas S."/>
            <person name="Copeland A."/>
            <person name="Lapidus A."/>
            <person name="Glavina del Rio T."/>
            <person name="Dalin E."/>
            <person name="Tice H."/>
            <person name="Bruce D."/>
            <person name="Goodwin L."/>
            <person name="Pitluck S."/>
            <person name="Saunders E."/>
            <person name="Brettin T."/>
            <person name="Detter J.C."/>
            <person name="Han C."/>
            <person name="Larimer F."/>
            <person name="Land M."/>
            <person name="Hauser L."/>
            <person name="Kyrpides N."/>
            <person name="Ovchinnikova G."/>
            <person name="Kostka J."/>
            <person name="Richardson P."/>
        </authorList>
    </citation>
    <scope>NUCLEOTIDE SEQUENCE [LARGE SCALE GENOMIC DNA]</scope>
    <source>
        <strain evidence="2">DSM 22248 / JCM 15807 / FRC-32</strain>
    </source>
</reference>
<dbReference type="Proteomes" id="UP000007721">
    <property type="component" value="Chromosome"/>
</dbReference>
<dbReference type="HOGENOM" id="CLU_149248_0_0_7"/>
<keyword evidence="1" id="KW-0449">Lipoprotein</keyword>
<sequence>MGDASRQWRVAQRYLACALLLVLFISGCAIFKSEMDLPPLLAQDEVVRPFTKLAVVQVSRQRFGTSYDLKTEDYGWAYEALREEAAKIGADAVIFSEVKLEASSYLLFPMATVDARGTAIRFR</sequence>
<evidence type="ECO:0000313" key="2">
    <source>
        <dbReference type="Proteomes" id="UP000007721"/>
    </source>
</evidence>
<dbReference type="EMBL" id="CP001390">
    <property type="protein sequence ID" value="ACM20681.2"/>
    <property type="molecule type" value="Genomic_DNA"/>
</dbReference>
<gene>
    <name evidence="1" type="ordered locus">Geob_2327</name>
</gene>
<organism evidence="1 2">
    <name type="scientific">Geotalea daltonii (strain DSM 22248 / JCM 15807 / FRC-32)</name>
    <name type="common">Geobacter daltonii</name>
    <dbReference type="NCBI Taxonomy" id="316067"/>
    <lineage>
        <taxon>Bacteria</taxon>
        <taxon>Pseudomonadati</taxon>
        <taxon>Thermodesulfobacteriota</taxon>
        <taxon>Desulfuromonadia</taxon>
        <taxon>Geobacterales</taxon>
        <taxon>Geobacteraceae</taxon>
        <taxon>Geotalea</taxon>
    </lineage>
</organism>
<dbReference type="KEGG" id="geo:Geob_2327"/>
<dbReference type="STRING" id="316067.Geob_2327"/>
<dbReference type="PROSITE" id="PS51257">
    <property type="entry name" value="PROKAR_LIPOPROTEIN"/>
    <property type="match status" value="1"/>
</dbReference>
<dbReference type="InterPro" id="IPR035439">
    <property type="entry name" value="UPF0145_dom_sf"/>
</dbReference>
<dbReference type="SUPFAM" id="SSF117782">
    <property type="entry name" value="YbjQ-like"/>
    <property type="match status" value="1"/>
</dbReference>
<proteinExistence type="predicted"/>
<accession>B9LZC8</accession>
<evidence type="ECO:0000313" key="1">
    <source>
        <dbReference type="EMBL" id="ACM20681.2"/>
    </source>
</evidence>
<name>B9LZC8_GEODF</name>
<dbReference type="eggNOG" id="ENOG503479N">
    <property type="taxonomic scope" value="Bacteria"/>
</dbReference>
<keyword evidence="2" id="KW-1185">Reference proteome</keyword>
<protein>
    <submittedName>
        <fullName evidence="1">Lipoprotein, putative</fullName>
    </submittedName>
</protein>
<dbReference type="AlphaFoldDB" id="B9LZC8"/>